<keyword evidence="3" id="KW-0238">DNA-binding</keyword>
<reference evidence="10" key="1">
    <citation type="submission" date="2019-03" db="EMBL/GenBank/DDBJ databases">
        <authorList>
            <person name="Mank J."/>
            <person name="Almeida P."/>
        </authorList>
    </citation>
    <scope>NUCLEOTIDE SEQUENCE</scope>
    <source>
        <strain evidence="10">78183</strain>
    </source>
</reference>
<dbReference type="SMART" id="SM00717">
    <property type="entry name" value="SANT"/>
    <property type="match status" value="2"/>
</dbReference>
<dbReference type="NCBIfam" id="TIGR01557">
    <property type="entry name" value="myb_SHAQKYF"/>
    <property type="match status" value="1"/>
</dbReference>
<keyword evidence="5" id="KW-0539">Nucleus</keyword>
<dbReference type="Gene3D" id="1.10.10.60">
    <property type="entry name" value="Homeodomain-like"/>
    <property type="match status" value="2"/>
</dbReference>
<dbReference type="PROSITE" id="PS51293">
    <property type="entry name" value="SANT"/>
    <property type="match status" value="2"/>
</dbReference>
<organism evidence="10">
    <name type="scientific">Salix viminalis</name>
    <name type="common">Common osier</name>
    <name type="synonym">Basket willow</name>
    <dbReference type="NCBI Taxonomy" id="40686"/>
    <lineage>
        <taxon>Eukaryota</taxon>
        <taxon>Viridiplantae</taxon>
        <taxon>Streptophyta</taxon>
        <taxon>Embryophyta</taxon>
        <taxon>Tracheophyta</taxon>
        <taxon>Spermatophyta</taxon>
        <taxon>Magnoliopsida</taxon>
        <taxon>eudicotyledons</taxon>
        <taxon>Gunneridae</taxon>
        <taxon>Pentapetalae</taxon>
        <taxon>rosids</taxon>
        <taxon>fabids</taxon>
        <taxon>Malpighiales</taxon>
        <taxon>Salicaceae</taxon>
        <taxon>Saliceae</taxon>
        <taxon>Salix</taxon>
    </lineage>
</organism>
<dbReference type="CDD" id="cd00167">
    <property type="entry name" value="SANT"/>
    <property type="match status" value="2"/>
</dbReference>
<evidence type="ECO:0000256" key="1">
    <source>
        <dbReference type="ARBA" id="ARBA00004123"/>
    </source>
</evidence>
<evidence type="ECO:0000259" key="8">
    <source>
        <dbReference type="PROSITE" id="PS51293"/>
    </source>
</evidence>
<comment type="subcellular location">
    <subcellularLocation>
        <location evidence="1">Nucleus</location>
    </subcellularLocation>
</comment>
<dbReference type="Pfam" id="PF00249">
    <property type="entry name" value="Myb_DNA-binding"/>
    <property type="match status" value="2"/>
</dbReference>
<dbReference type="PANTHER" id="PTHR44042:SF58">
    <property type="entry name" value="DUPLICATED HOMEODOMAIN-LIKE SUPERFAMILY PROTEIN"/>
    <property type="match status" value="1"/>
</dbReference>
<feature type="domain" description="SANT" evidence="8">
    <location>
        <begin position="136"/>
        <end position="184"/>
    </location>
</feature>
<evidence type="ECO:0000256" key="3">
    <source>
        <dbReference type="ARBA" id="ARBA00023125"/>
    </source>
</evidence>
<dbReference type="PANTHER" id="PTHR44042">
    <property type="entry name" value="DUPLICATED HOMEODOMAIN-LIKE SUPERFAMILY PROTEIN-RELATED"/>
    <property type="match status" value="1"/>
</dbReference>
<evidence type="ECO:0000256" key="5">
    <source>
        <dbReference type="ARBA" id="ARBA00023242"/>
    </source>
</evidence>
<dbReference type="EMBL" id="CAADRP010000446">
    <property type="protein sequence ID" value="VFU28517.1"/>
    <property type="molecule type" value="Genomic_DNA"/>
</dbReference>
<name>A0A6N2KTS7_SALVM</name>
<dbReference type="PROSITE" id="PS50090">
    <property type="entry name" value="MYB_LIKE"/>
    <property type="match status" value="1"/>
</dbReference>
<feature type="region of interest" description="Disordered" evidence="6">
    <location>
        <begin position="200"/>
        <end position="232"/>
    </location>
</feature>
<dbReference type="AlphaFoldDB" id="A0A6N2KTS7"/>
<gene>
    <name evidence="10" type="ORF">SVIM_LOCUS95204</name>
</gene>
<feature type="domain" description="HTH myb-type" evidence="9">
    <location>
        <begin position="128"/>
        <end position="184"/>
    </location>
</feature>
<evidence type="ECO:0000256" key="2">
    <source>
        <dbReference type="ARBA" id="ARBA00023015"/>
    </source>
</evidence>
<evidence type="ECO:0000313" key="10">
    <source>
        <dbReference type="EMBL" id="VFU28517.1"/>
    </source>
</evidence>
<evidence type="ECO:0000256" key="6">
    <source>
        <dbReference type="SAM" id="MobiDB-lite"/>
    </source>
</evidence>
<accession>A0A6N2KTS7</accession>
<protein>
    <submittedName>
        <fullName evidence="10">Uncharacterized protein</fullName>
    </submittedName>
</protein>
<evidence type="ECO:0000259" key="7">
    <source>
        <dbReference type="PROSITE" id="PS50090"/>
    </source>
</evidence>
<proteinExistence type="predicted"/>
<feature type="domain" description="Myb-like" evidence="7">
    <location>
        <begin position="128"/>
        <end position="180"/>
    </location>
</feature>
<dbReference type="InterPro" id="IPR017884">
    <property type="entry name" value="SANT_dom"/>
</dbReference>
<dbReference type="FunFam" id="1.10.10.60:FF:000009">
    <property type="entry name" value="transcription factor MYB1R1"/>
    <property type="match status" value="1"/>
</dbReference>
<evidence type="ECO:0000256" key="4">
    <source>
        <dbReference type="ARBA" id="ARBA00023163"/>
    </source>
</evidence>
<dbReference type="SUPFAM" id="SSF46689">
    <property type="entry name" value="Homeodomain-like"/>
    <property type="match status" value="2"/>
</dbReference>
<sequence>MNRGIGILYPASYLQNSNWLFEEGGGTKWTPEENKQFENALALYDKDTPDRWLKVAALIPGKTVGDVIKQYRELEEDVSDIEAGLIPIPGYNSDSFTLEWVSDQGYDGLKQFYSPGGKRGTATRPSELERKKGVPWTEEEHRQFLLGLQKYGKGDWRNISRNYVTTRTPTQVASHAQKYYIRQSTGGKDKRRSSIHDITTFNLPDAKSPSPENKRLSSPDHSTTTMQSQAQQKTAGMVKGLFDWKKQSEGTASVYNPANDNLLTTPFCGVSSHGPKMQEQNLLGGTLPGYQFGPYNFIFQMQSMQHQEGHGFLSKANDRVEETSAFLQIL</sequence>
<dbReference type="InterPro" id="IPR006447">
    <property type="entry name" value="Myb_dom_plants"/>
</dbReference>
<feature type="domain" description="SANT" evidence="8">
    <location>
        <begin position="24"/>
        <end position="79"/>
    </location>
</feature>
<dbReference type="FunFam" id="1.10.10.60:FF:000154">
    <property type="entry name" value="Transcription factor SRM1"/>
    <property type="match status" value="1"/>
</dbReference>
<dbReference type="GO" id="GO:0003677">
    <property type="term" value="F:DNA binding"/>
    <property type="evidence" value="ECO:0007669"/>
    <property type="project" value="UniProtKB-KW"/>
</dbReference>
<feature type="region of interest" description="Disordered" evidence="6">
    <location>
        <begin position="114"/>
        <end position="134"/>
    </location>
</feature>
<evidence type="ECO:0000259" key="9">
    <source>
        <dbReference type="PROSITE" id="PS51294"/>
    </source>
</evidence>
<feature type="compositionally biased region" description="Polar residues" evidence="6">
    <location>
        <begin position="219"/>
        <end position="232"/>
    </location>
</feature>
<dbReference type="InterPro" id="IPR017930">
    <property type="entry name" value="Myb_dom"/>
</dbReference>
<keyword evidence="2" id="KW-0805">Transcription regulation</keyword>
<keyword evidence="4" id="KW-0804">Transcription</keyword>
<dbReference type="InterPro" id="IPR001005">
    <property type="entry name" value="SANT/Myb"/>
</dbReference>
<dbReference type="InterPro" id="IPR009057">
    <property type="entry name" value="Homeodomain-like_sf"/>
</dbReference>
<dbReference type="PROSITE" id="PS51294">
    <property type="entry name" value="HTH_MYB"/>
    <property type="match status" value="1"/>
</dbReference>
<dbReference type="GO" id="GO:0005634">
    <property type="term" value="C:nucleus"/>
    <property type="evidence" value="ECO:0007669"/>
    <property type="project" value="UniProtKB-SubCell"/>
</dbReference>